<evidence type="ECO:0000313" key="5">
    <source>
        <dbReference type="Proteomes" id="UP000485484"/>
    </source>
</evidence>
<comment type="similarity">
    <text evidence="1">Belongs to the HypE family.</text>
</comment>
<dbReference type="Gene3D" id="3.90.650.10">
    <property type="entry name" value="PurM-like C-terminal domain"/>
    <property type="match status" value="1"/>
</dbReference>
<comment type="caution">
    <text evidence="4">The sequence shown here is derived from an EMBL/GenBank/DDBJ whole genome shotgun (WGS) entry which is preliminary data.</text>
</comment>
<dbReference type="Proteomes" id="UP000485484">
    <property type="component" value="Unassembled WGS sequence"/>
</dbReference>
<dbReference type="InterPro" id="IPR036676">
    <property type="entry name" value="PurM-like_C_sf"/>
</dbReference>
<dbReference type="InterPro" id="IPR036921">
    <property type="entry name" value="PurM-like_N_sf"/>
</dbReference>
<dbReference type="PIRSF" id="PIRSF005644">
    <property type="entry name" value="Hdrgns_mtr_HypE"/>
    <property type="match status" value="1"/>
</dbReference>
<reference evidence="4 5" key="1">
    <citation type="submission" date="2017-02" db="EMBL/GenBank/DDBJ databases">
        <title>Delving into the versatile metabolic prowess of the omnipresent phylum Bacteroidetes.</title>
        <authorList>
            <person name="Nobu M.K."/>
            <person name="Mei R."/>
            <person name="Narihiro T."/>
            <person name="Kuroda K."/>
            <person name="Liu W.-T."/>
        </authorList>
    </citation>
    <scope>NUCLEOTIDE SEQUENCE [LARGE SCALE GENOMIC DNA]</scope>
    <source>
        <strain evidence="4">ADurb.Bin417</strain>
    </source>
</reference>
<evidence type="ECO:0000259" key="3">
    <source>
        <dbReference type="Pfam" id="PF02769"/>
    </source>
</evidence>
<dbReference type="Gene3D" id="3.30.1330.10">
    <property type="entry name" value="PurM-like, N-terminal domain"/>
    <property type="match status" value="1"/>
</dbReference>
<sequence length="351" mass="38282">MKIRDKTLPALGKIPPEFFDRVIYPRLGAPRPDVIIGPRHGVDYGVIRLADGTCLALSSDPFFIVPAYGFDRAAWFAFHIIVSDVAVSGLEPVYLAVDLNLPPEITALELETMWETVHREAVRYGVNIVTGHTARYAGCNYPMVGGATALAAGPESDLRGPHLVRSGDRLVITKGPAVETTGLLAISFPDRLKAAFGADFQRRAEAIFYQMSVLEDCAVARRFPGVRVMHDATECGIWGGLYEMARAGGFGLLVERERIVTQSVIMETCRHFEIDPFVSISEGTLLVIVAPDQAGALVEAFQARGIPASEAGLVTSPEDGVRVKEAGRVRPLEHPRTDPYWLTVERLLSEG</sequence>
<feature type="domain" description="PurM-like N-terminal" evidence="2">
    <location>
        <begin position="43"/>
        <end position="145"/>
    </location>
</feature>
<dbReference type="PANTHER" id="PTHR30303">
    <property type="entry name" value="HYDROGENASE ISOENZYMES FORMATION PROTEIN HYPE"/>
    <property type="match status" value="1"/>
</dbReference>
<name>A0A1V5MG19_UNCT6</name>
<proteinExistence type="inferred from homology"/>
<dbReference type="CDD" id="cd06061">
    <property type="entry name" value="PurM-like1"/>
    <property type="match status" value="1"/>
</dbReference>
<evidence type="ECO:0000256" key="1">
    <source>
        <dbReference type="ARBA" id="ARBA00006243"/>
    </source>
</evidence>
<dbReference type="InterPro" id="IPR011854">
    <property type="entry name" value="HypE"/>
</dbReference>
<evidence type="ECO:0000259" key="2">
    <source>
        <dbReference type="Pfam" id="PF00586"/>
    </source>
</evidence>
<dbReference type="AlphaFoldDB" id="A0A1V5MG19"/>
<dbReference type="SUPFAM" id="SSF56042">
    <property type="entry name" value="PurM C-terminal domain-like"/>
    <property type="match status" value="1"/>
</dbReference>
<gene>
    <name evidence="4" type="primary">hypE</name>
    <name evidence="4" type="ORF">BWY73_00904</name>
</gene>
<dbReference type="PANTHER" id="PTHR30303:SF4">
    <property type="entry name" value="HYDROGENASE EXPRESSION_FORMATION PROTEIN HYPE"/>
    <property type="match status" value="1"/>
</dbReference>
<organism evidence="4 5">
    <name type="scientific">candidate division TA06 bacterium ADurb.Bin417</name>
    <dbReference type="NCBI Taxonomy" id="1852828"/>
    <lineage>
        <taxon>Bacteria</taxon>
        <taxon>Bacteria division TA06</taxon>
    </lineage>
</organism>
<dbReference type="Pfam" id="PF00586">
    <property type="entry name" value="AIRS"/>
    <property type="match status" value="1"/>
</dbReference>
<accession>A0A1V5MG19</accession>
<dbReference type="InterPro" id="IPR016188">
    <property type="entry name" value="PurM-like_N"/>
</dbReference>
<dbReference type="InterPro" id="IPR010918">
    <property type="entry name" value="PurM-like_C_dom"/>
</dbReference>
<dbReference type="Pfam" id="PF02769">
    <property type="entry name" value="AIRS_C"/>
    <property type="match status" value="1"/>
</dbReference>
<evidence type="ECO:0000313" key="4">
    <source>
        <dbReference type="EMBL" id="OPZ92194.1"/>
    </source>
</evidence>
<protein>
    <submittedName>
        <fullName evidence="4">Hydrogenase expression/formation protein HypE</fullName>
    </submittedName>
</protein>
<dbReference type="SUPFAM" id="SSF55326">
    <property type="entry name" value="PurM N-terminal domain-like"/>
    <property type="match status" value="1"/>
</dbReference>
<dbReference type="GO" id="GO:0051604">
    <property type="term" value="P:protein maturation"/>
    <property type="evidence" value="ECO:0007669"/>
    <property type="project" value="TreeGrafter"/>
</dbReference>
<dbReference type="EMBL" id="MWAK01000122">
    <property type="protein sequence ID" value="OPZ92194.1"/>
    <property type="molecule type" value="Genomic_DNA"/>
</dbReference>
<feature type="domain" description="PurM-like C-terminal" evidence="3">
    <location>
        <begin position="165"/>
        <end position="320"/>
    </location>
</feature>